<protein>
    <submittedName>
        <fullName evidence="2">Uncharacterized protein</fullName>
    </submittedName>
</protein>
<evidence type="ECO:0000256" key="1">
    <source>
        <dbReference type="SAM" id="SignalP"/>
    </source>
</evidence>
<evidence type="ECO:0000313" key="3">
    <source>
        <dbReference type="Proteomes" id="UP000305674"/>
    </source>
</evidence>
<organism evidence="2 3">
    <name type="scientific">Ferrimonas sediminicola</name>
    <dbReference type="NCBI Taxonomy" id="2569538"/>
    <lineage>
        <taxon>Bacteria</taxon>
        <taxon>Pseudomonadati</taxon>
        <taxon>Pseudomonadota</taxon>
        <taxon>Gammaproteobacteria</taxon>
        <taxon>Alteromonadales</taxon>
        <taxon>Ferrimonadaceae</taxon>
        <taxon>Ferrimonas</taxon>
    </lineage>
</organism>
<feature type="signal peptide" evidence="1">
    <location>
        <begin position="1"/>
        <end position="17"/>
    </location>
</feature>
<dbReference type="PROSITE" id="PS51257">
    <property type="entry name" value="PROKAR_LIPOPROTEIN"/>
    <property type="match status" value="1"/>
</dbReference>
<reference evidence="2 3" key="1">
    <citation type="submission" date="2019-04" db="EMBL/GenBank/DDBJ databases">
        <authorList>
            <person name="Hwang J.C."/>
        </authorList>
    </citation>
    <scope>NUCLEOTIDE SEQUENCE [LARGE SCALE GENOMIC DNA]</scope>
    <source>
        <strain evidence="2 3">IMCC35001</strain>
    </source>
</reference>
<feature type="chain" id="PRO_5020221492" evidence="1">
    <location>
        <begin position="18"/>
        <end position="514"/>
    </location>
</feature>
<gene>
    <name evidence="2" type="ORF">FCL40_11720</name>
</gene>
<proteinExistence type="predicted"/>
<dbReference type="AlphaFoldDB" id="A0A4U1BBM4"/>
<dbReference type="Proteomes" id="UP000305674">
    <property type="component" value="Unassembled WGS sequence"/>
</dbReference>
<comment type="caution">
    <text evidence="2">The sequence shown here is derived from an EMBL/GenBank/DDBJ whole genome shotgun (WGS) entry which is preliminary data.</text>
</comment>
<accession>A0A4U1BBM4</accession>
<keyword evidence="1" id="KW-0732">Signal</keyword>
<dbReference type="OrthoDB" id="5592990at2"/>
<dbReference type="EMBL" id="SWCI01000007">
    <property type="protein sequence ID" value="TKB48378.1"/>
    <property type="molecule type" value="Genomic_DNA"/>
</dbReference>
<keyword evidence="3" id="KW-1185">Reference proteome</keyword>
<dbReference type="RefSeq" id="WP_136853489.1">
    <property type="nucleotide sequence ID" value="NZ_SWCI01000007.1"/>
</dbReference>
<evidence type="ECO:0000313" key="2">
    <source>
        <dbReference type="EMBL" id="TKB48378.1"/>
    </source>
</evidence>
<name>A0A4U1BBM4_9GAMM</name>
<sequence length="514" mass="56570">MKTQHGFNRFLMLAAMAALVGGCGSDSDSEPNPKPPVEPQVLTGVFLDSEVEGLTFATDSQSGTTNSGGEFLYLDGERVLFSLGATQFPEVDAGERITPLELFNTQDPTTQAVINTLRLLQSLDADGNPENGITIPEAVAAALEEVTIDVTGEDFETQMAGAMETAGLDPTTLVSEEDALAHFDDTVNPGFSAADLNGQWVSMEWLTPRFGFYDPAYFDYRLANWSIEEGTLTVNEFTLAGKTYEPESYAVAINDRGQMQVDDDEELAQLDTGEQMMLWWDEDDGRQRLAAALKRADSYQLADLQGEWLVGSLYTPAHQNGDPAQYGFGVYHLQVNDTGVVNFTPVGGSEDDIDVFTLGLEANGHVVDEDEGYIHLSANKDVMMQVAVWDGVQQEMMLAVKQPEQLEVAGLEGRWYSVTVNVPAHEHDPALFNYSRDEVVFDAEGNSAWHQLATDDPEADLEVVDTMKITLVDGMLKDEYNGYWLVNASYDVAINLYPEEDGAYVYAMLVRMEK</sequence>